<keyword evidence="2" id="KW-1185">Reference proteome</keyword>
<organism evidence="1 2">
    <name type="scientific">Ramularia collo-cygni</name>
    <dbReference type="NCBI Taxonomy" id="112498"/>
    <lineage>
        <taxon>Eukaryota</taxon>
        <taxon>Fungi</taxon>
        <taxon>Dikarya</taxon>
        <taxon>Ascomycota</taxon>
        <taxon>Pezizomycotina</taxon>
        <taxon>Dothideomycetes</taxon>
        <taxon>Dothideomycetidae</taxon>
        <taxon>Mycosphaerellales</taxon>
        <taxon>Mycosphaerellaceae</taxon>
        <taxon>Ramularia</taxon>
    </lineage>
</organism>
<dbReference type="Proteomes" id="UP000225277">
    <property type="component" value="Unassembled WGS sequence"/>
</dbReference>
<protein>
    <submittedName>
        <fullName evidence="1">Uncharacterized protein</fullName>
    </submittedName>
</protein>
<dbReference type="RefSeq" id="XP_023628960.1">
    <property type="nucleotide sequence ID" value="XM_023773192.1"/>
</dbReference>
<dbReference type="AlphaFoldDB" id="A0A2D3UYT7"/>
<reference evidence="1 2" key="1">
    <citation type="submission" date="2016-03" db="EMBL/GenBank/DDBJ databases">
        <authorList>
            <person name="Ploux O."/>
        </authorList>
    </citation>
    <scope>NUCLEOTIDE SEQUENCE [LARGE SCALE GENOMIC DNA]</scope>
    <source>
        <strain evidence="1 2">URUG2</strain>
    </source>
</reference>
<evidence type="ECO:0000313" key="1">
    <source>
        <dbReference type="EMBL" id="CZT22071.1"/>
    </source>
</evidence>
<evidence type="ECO:0000313" key="2">
    <source>
        <dbReference type="Proteomes" id="UP000225277"/>
    </source>
</evidence>
<dbReference type="EMBL" id="FJUY01000012">
    <property type="protein sequence ID" value="CZT22071.1"/>
    <property type="molecule type" value="Genomic_DNA"/>
</dbReference>
<gene>
    <name evidence="1" type="ORF">RCC_12129</name>
</gene>
<dbReference type="GeneID" id="35606687"/>
<name>A0A2D3UYT7_9PEZI</name>
<sequence length="178" mass="20278">MVALGNSRITALVTELDDAKQDRGARQQTDTSQLWEKEDQLSKRSMRVTQLEVDIKRYQDDAGHQLATTTKITAEVKAKDERLKQLSEELRSHHDQLEARSSRITQLNDDANAAERTSRREIAMLTAKLDCRNEQVIRLEAQVKSQGDELEARSSRITQLLHQSGSKTEEFLSQDCRG</sequence>
<proteinExistence type="predicted"/>
<accession>A0A2D3UYT7</accession>